<evidence type="ECO:0000259" key="6">
    <source>
        <dbReference type="Pfam" id="PF03109"/>
    </source>
</evidence>
<keyword evidence="5" id="KW-1133">Transmembrane helix</keyword>
<dbReference type="CDD" id="cd13970">
    <property type="entry name" value="ABC1_ADCK3"/>
    <property type="match status" value="1"/>
</dbReference>
<name>A0ABV5HYM5_9RHOB</name>
<dbReference type="PANTHER" id="PTHR43851">
    <property type="match status" value="1"/>
</dbReference>
<dbReference type="Proteomes" id="UP001589670">
    <property type="component" value="Unassembled WGS sequence"/>
</dbReference>
<dbReference type="SUPFAM" id="SSF56112">
    <property type="entry name" value="Protein kinase-like (PK-like)"/>
    <property type="match status" value="1"/>
</dbReference>
<organism evidence="7 8">
    <name type="scientific">Roseovarius ramblicola</name>
    <dbReference type="NCBI Taxonomy" id="2022336"/>
    <lineage>
        <taxon>Bacteria</taxon>
        <taxon>Pseudomonadati</taxon>
        <taxon>Pseudomonadota</taxon>
        <taxon>Alphaproteobacteria</taxon>
        <taxon>Rhodobacterales</taxon>
        <taxon>Roseobacteraceae</taxon>
        <taxon>Roseovarius</taxon>
    </lineage>
</organism>
<feature type="transmembrane region" description="Helical" evidence="5">
    <location>
        <begin position="12"/>
        <end position="31"/>
    </location>
</feature>
<keyword evidence="8" id="KW-1185">Reference proteome</keyword>
<evidence type="ECO:0000313" key="8">
    <source>
        <dbReference type="Proteomes" id="UP001589670"/>
    </source>
</evidence>
<evidence type="ECO:0000256" key="2">
    <source>
        <dbReference type="ARBA" id="ARBA00022679"/>
    </source>
</evidence>
<dbReference type="InterPro" id="IPR051409">
    <property type="entry name" value="Atypical_kinase_ADCK"/>
</dbReference>
<sequence>MPSGRASRLARLGSMTAGIAGSMAVGALTGLGRGTRPEMRRLLMTPGNMHRLADELSRMRGAAMKLGQLVSMDAGELLPPELAAIMARLRDQAHFMPPKQLKQVLTRNWGPQWLRSFRSFDVHPVAAASIGQVHRASLRDGREVAVKVQYPGIARSIDSDVANVGALIRMSGLLPAGFDLAPYMEQARKQLHEETDYLREGAHLRRFAGLLKDSGSFALPAFHEDWSTREILTMTYLRGDPVERAADAPQAERNRLVTALIDLTLREVFEFGVMQSDPNFANYRVDPATGRIILLDFGATRHLDPAIVDGYCGLMRAGLAGDAAALRRSATALRLIDGGGAFDDRILAMTGAVFEAIRDRADFDFTDTALSRRLNAEGVALAEAGYVPPPLPMDVLYLQRKFGGMFLLGSRLGAVLPVAALIRRHLG</sequence>
<evidence type="ECO:0000256" key="1">
    <source>
        <dbReference type="ARBA" id="ARBA00009670"/>
    </source>
</evidence>
<keyword evidence="7" id="KW-0418">Kinase</keyword>
<keyword evidence="4" id="KW-0067">ATP-binding</keyword>
<dbReference type="EC" id="2.7.-.-" evidence="7"/>
<accession>A0ABV5HYM5</accession>
<gene>
    <name evidence="7" type="ORF">ACFFU4_06330</name>
</gene>
<keyword evidence="5" id="KW-0472">Membrane</keyword>
<comment type="similarity">
    <text evidence="1">Belongs to the protein kinase superfamily. ADCK protein kinase family.</text>
</comment>
<dbReference type="EMBL" id="JBHMEC010000009">
    <property type="protein sequence ID" value="MFB9149368.1"/>
    <property type="molecule type" value="Genomic_DNA"/>
</dbReference>
<reference evidence="7 8" key="1">
    <citation type="submission" date="2024-09" db="EMBL/GenBank/DDBJ databases">
        <authorList>
            <person name="Sun Q."/>
            <person name="Mori K."/>
        </authorList>
    </citation>
    <scope>NUCLEOTIDE SEQUENCE [LARGE SCALE GENOMIC DNA]</scope>
    <source>
        <strain evidence="7 8">CECT 9424</strain>
    </source>
</reference>
<keyword evidence="2 7" id="KW-0808">Transferase</keyword>
<dbReference type="InterPro" id="IPR004147">
    <property type="entry name" value="ABC1_dom"/>
</dbReference>
<dbReference type="PANTHER" id="PTHR43851:SF3">
    <property type="entry name" value="COENZYME Q8"/>
    <property type="match status" value="1"/>
</dbReference>
<comment type="caution">
    <text evidence="7">The sequence shown here is derived from an EMBL/GenBank/DDBJ whole genome shotgun (WGS) entry which is preliminary data.</text>
</comment>
<evidence type="ECO:0000256" key="4">
    <source>
        <dbReference type="ARBA" id="ARBA00022840"/>
    </source>
</evidence>
<dbReference type="InterPro" id="IPR011009">
    <property type="entry name" value="Kinase-like_dom_sf"/>
</dbReference>
<protein>
    <submittedName>
        <fullName evidence="7">ABC1 kinase family protein</fullName>
        <ecNumber evidence="7">2.7.-.-</ecNumber>
    </submittedName>
</protein>
<evidence type="ECO:0000256" key="5">
    <source>
        <dbReference type="SAM" id="Phobius"/>
    </source>
</evidence>
<dbReference type="GO" id="GO:0016301">
    <property type="term" value="F:kinase activity"/>
    <property type="evidence" value="ECO:0007669"/>
    <property type="project" value="UniProtKB-KW"/>
</dbReference>
<proteinExistence type="inferred from homology"/>
<dbReference type="Pfam" id="PF03109">
    <property type="entry name" value="ABC1"/>
    <property type="match status" value="1"/>
</dbReference>
<dbReference type="RefSeq" id="WP_377068203.1">
    <property type="nucleotide sequence ID" value="NZ_JBHMEC010000009.1"/>
</dbReference>
<dbReference type="InterPro" id="IPR034646">
    <property type="entry name" value="ADCK3_dom"/>
</dbReference>
<evidence type="ECO:0000313" key="7">
    <source>
        <dbReference type="EMBL" id="MFB9149368.1"/>
    </source>
</evidence>
<evidence type="ECO:0000256" key="3">
    <source>
        <dbReference type="ARBA" id="ARBA00022741"/>
    </source>
</evidence>
<keyword evidence="3" id="KW-0547">Nucleotide-binding</keyword>
<keyword evidence="5" id="KW-0812">Transmembrane</keyword>
<feature type="domain" description="ABC1 atypical kinase-like" evidence="6">
    <location>
        <begin position="88"/>
        <end position="327"/>
    </location>
</feature>